<dbReference type="PANTHER" id="PTHR33116:SF76">
    <property type="entry name" value="DUF4283 DOMAIN-CONTAINING PROTEIN"/>
    <property type="match status" value="1"/>
</dbReference>
<reference evidence="1" key="2">
    <citation type="journal article" date="2024" name="Plant">
        <title>Genomic evolution and insights into agronomic trait innovations of Sesamum species.</title>
        <authorList>
            <person name="Miao H."/>
            <person name="Wang L."/>
            <person name="Qu L."/>
            <person name="Liu H."/>
            <person name="Sun Y."/>
            <person name="Le M."/>
            <person name="Wang Q."/>
            <person name="Wei S."/>
            <person name="Zheng Y."/>
            <person name="Lin W."/>
            <person name="Duan Y."/>
            <person name="Cao H."/>
            <person name="Xiong S."/>
            <person name="Wang X."/>
            <person name="Wei L."/>
            <person name="Li C."/>
            <person name="Ma Q."/>
            <person name="Ju M."/>
            <person name="Zhao R."/>
            <person name="Li G."/>
            <person name="Mu C."/>
            <person name="Tian Q."/>
            <person name="Mei H."/>
            <person name="Zhang T."/>
            <person name="Gao T."/>
            <person name="Zhang H."/>
        </authorList>
    </citation>
    <scope>NUCLEOTIDE SEQUENCE</scope>
    <source>
        <strain evidence="1">KEN1</strain>
    </source>
</reference>
<proteinExistence type="predicted"/>
<accession>A0AAW2VWR7</accession>
<sequence length="272" mass="31558">MAFILPKRVIREVEKRIWSFLWKGSVGRGYAKVAWDQVCRPQEQGGLGIRNIAALNKALMSWHLWRLITKDYTSIWVKSLYTIRLQNHTIWTVKDNSGPWGWRKLLRIRPILELFIEFRMGDGSRFSLWKDPWHPIEILLHSFSRGPQLTGFHTSASLASVIREGEWAWPQITDIACLQIIYSLPPIHGDRDRIIRKLDNGIFSPSTVYNFISPSSPKVDWSSLLMGRFKIPRQLYPMVGYLREIVHFGFNGLIGNGKMIFYGQQLGGEDDM</sequence>
<dbReference type="EMBL" id="JACGWN010000009">
    <property type="protein sequence ID" value="KAL0433837.1"/>
    <property type="molecule type" value="Genomic_DNA"/>
</dbReference>
<dbReference type="PANTHER" id="PTHR33116">
    <property type="entry name" value="REVERSE TRANSCRIPTASE ZINC-BINDING DOMAIN-CONTAINING PROTEIN-RELATED-RELATED"/>
    <property type="match status" value="1"/>
</dbReference>
<gene>
    <name evidence="1" type="ORF">Slati_2718000</name>
</gene>
<name>A0AAW2VWR7_9LAMI</name>
<organism evidence="1">
    <name type="scientific">Sesamum latifolium</name>
    <dbReference type="NCBI Taxonomy" id="2727402"/>
    <lineage>
        <taxon>Eukaryota</taxon>
        <taxon>Viridiplantae</taxon>
        <taxon>Streptophyta</taxon>
        <taxon>Embryophyta</taxon>
        <taxon>Tracheophyta</taxon>
        <taxon>Spermatophyta</taxon>
        <taxon>Magnoliopsida</taxon>
        <taxon>eudicotyledons</taxon>
        <taxon>Gunneridae</taxon>
        <taxon>Pentapetalae</taxon>
        <taxon>asterids</taxon>
        <taxon>lamiids</taxon>
        <taxon>Lamiales</taxon>
        <taxon>Pedaliaceae</taxon>
        <taxon>Sesamum</taxon>
    </lineage>
</organism>
<reference evidence="1" key="1">
    <citation type="submission" date="2020-06" db="EMBL/GenBank/DDBJ databases">
        <authorList>
            <person name="Li T."/>
            <person name="Hu X."/>
            <person name="Zhang T."/>
            <person name="Song X."/>
            <person name="Zhang H."/>
            <person name="Dai N."/>
            <person name="Sheng W."/>
            <person name="Hou X."/>
            <person name="Wei L."/>
        </authorList>
    </citation>
    <scope>NUCLEOTIDE SEQUENCE</scope>
    <source>
        <strain evidence="1">KEN1</strain>
        <tissue evidence="1">Leaf</tissue>
    </source>
</reference>
<protein>
    <submittedName>
        <fullName evidence="1">Uncharacterized protein</fullName>
    </submittedName>
</protein>
<evidence type="ECO:0000313" key="1">
    <source>
        <dbReference type="EMBL" id="KAL0433837.1"/>
    </source>
</evidence>
<comment type="caution">
    <text evidence="1">The sequence shown here is derived from an EMBL/GenBank/DDBJ whole genome shotgun (WGS) entry which is preliminary data.</text>
</comment>
<dbReference type="AlphaFoldDB" id="A0AAW2VWR7"/>